<dbReference type="HOGENOM" id="CLU_1575968_0_0_7"/>
<name>I4CCY8_DESTA</name>
<dbReference type="RefSeq" id="WP_014812536.1">
    <property type="nucleotide sequence ID" value="NC_018025.1"/>
</dbReference>
<dbReference type="STRING" id="706587.Desti_4813"/>
<dbReference type="KEGG" id="dti:Desti_4813"/>
<evidence type="ECO:0000313" key="1">
    <source>
        <dbReference type="EMBL" id="AFM27429.1"/>
    </source>
</evidence>
<evidence type="ECO:0008006" key="3">
    <source>
        <dbReference type="Google" id="ProtNLM"/>
    </source>
</evidence>
<keyword evidence="2" id="KW-1185">Reference proteome</keyword>
<proteinExistence type="predicted"/>
<dbReference type="Proteomes" id="UP000006055">
    <property type="component" value="Chromosome"/>
</dbReference>
<gene>
    <name evidence="1" type="ordered locus">Desti_4813</name>
</gene>
<reference evidence="2" key="1">
    <citation type="submission" date="2012-06" db="EMBL/GenBank/DDBJ databases">
        <title>Complete sequence of chromosome of Desulfomonile tiedjei DSM 6799.</title>
        <authorList>
            <person name="Lucas S."/>
            <person name="Copeland A."/>
            <person name="Lapidus A."/>
            <person name="Glavina del Rio T."/>
            <person name="Dalin E."/>
            <person name="Tice H."/>
            <person name="Bruce D."/>
            <person name="Goodwin L."/>
            <person name="Pitluck S."/>
            <person name="Peters L."/>
            <person name="Ovchinnikova G."/>
            <person name="Zeytun A."/>
            <person name="Lu M."/>
            <person name="Kyrpides N."/>
            <person name="Mavromatis K."/>
            <person name="Ivanova N."/>
            <person name="Brettin T."/>
            <person name="Detter J.C."/>
            <person name="Han C."/>
            <person name="Larimer F."/>
            <person name="Land M."/>
            <person name="Hauser L."/>
            <person name="Markowitz V."/>
            <person name="Cheng J.-F."/>
            <person name="Hugenholtz P."/>
            <person name="Woyke T."/>
            <person name="Wu D."/>
            <person name="Spring S."/>
            <person name="Schroeder M."/>
            <person name="Brambilla E."/>
            <person name="Klenk H.-P."/>
            <person name="Eisen J.A."/>
        </authorList>
    </citation>
    <scope>NUCLEOTIDE SEQUENCE [LARGE SCALE GENOMIC DNA]</scope>
    <source>
        <strain evidence="2">ATCC 49306 / DSM 6799 / DCB-1</strain>
    </source>
</reference>
<dbReference type="eggNOG" id="COG3465">
    <property type="taxonomic scope" value="Bacteria"/>
</dbReference>
<evidence type="ECO:0000313" key="2">
    <source>
        <dbReference type="Proteomes" id="UP000006055"/>
    </source>
</evidence>
<accession>I4CCY8</accession>
<organism evidence="1 2">
    <name type="scientific">Desulfomonile tiedjei (strain ATCC 49306 / DSM 6799 / DCB-1)</name>
    <dbReference type="NCBI Taxonomy" id="706587"/>
    <lineage>
        <taxon>Bacteria</taxon>
        <taxon>Pseudomonadati</taxon>
        <taxon>Thermodesulfobacteriota</taxon>
        <taxon>Desulfomonilia</taxon>
        <taxon>Desulfomonilales</taxon>
        <taxon>Desulfomonilaceae</taxon>
        <taxon>Desulfomonile</taxon>
    </lineage>
</organism>
<dbReference type="EMBL" id="CP003360">
    <property type="protein sequence ID" value="AFM27429.1"/>
    <property type="molecule type" value="Genomic_DNA"/>
</dbReference>
<dbReference type="AlphaFoldDB" id="I4CCY8"/>
<sequence>MSYETDQVMNYQWLASVIAEHPDATVRGSVRLQNTIWLLQHVGFPSRYNYRKFFDGPYSEAVRADIELLSSLGLIEVESSPEGMEPGYTFRAIEKLQIKELEKFIEQIRIISEMETFVLDCAATYEAFRDLGLPDEEAWVSVCLKKGNLCDEITTEHAKKFLEKLGLLP</sequence>
<protein>
    <recommendedName>
        <fullName evidence="3">DUF4065 domain-containing protein</fullName>
    </recommendedName>
</protein>